<dbReference type="Ensembl" id="ENSOTST00005094571.2">
    <property type="protein sequence ID" value="ENSOTSP00005087134.2"/>
    <property type="gene ID" value="ENSOTSG00005041071.2"/>
</dbReference>
<protein>
    <recommendedName>
        <fullName evidence="5">Tc1-like transposase DDE domain-containing protein</fullName>
    </recommendedName>
</protein>
<reference evidence="3" key="1">
    <citation type="submission" date="2025-08" db="UniProtKB">
        <authorList>
            <consortium name="Ensembl"/>
        </authorList>
    </citation>
    <scope>IDENTIFICATION</scope>
</reference>
<evidence type="ECO:0000256" key="2">
    <source>
        <dbReference type="SAM" id="MobiDB-lite"/>
    </source>
</evidence>
<dbReference type="AlphaFoldDB" id="A0A8C8J7R8"/>
<keyword evidence="1" id="KW-0175">Coiled coil</keyword>
<evidence type="ECO:0000256" key="1">
    <source>
        <dbReference type="SAM" id="Coils"/>
    </source>
</evidence>
<evidence type="ECO:0000313" key="3">
    <source>
        <dbReference type="Ensembl" id="ENSOTSP00005087134.2"/>
    </source>
</evidence>
<organism evidence="3 4">
    <name type="scientific">Oncorhynchus tshawytscha</name>
    <name type="common">Chinook salmon</name>
    <name type="synonym">Salmo tshawytscha</name>
    <dbReference type="NCBI Taxonomy" id="74940"/>
    <lineage>
        <taxon>Eukaryota</taxon>
        <taxon>Metazoa</taxon>
        <taxon>Chordata</taxon>
        <taxon>Craniata</taxon>
        <taxon>Vertebrata</taxon>
        <taxon>Euteleostomi</taxon>
        <taxon>Actinopterygii</taxon>
        <taxon>Neopterygii</taxon>
        <taxon>Teleostei</taxon>
        <taxon>Protacanthopterygii</taxon>
        <taxon>Salmoniformes</taxon>
        <taxon>Salmonidae</taxon>
        <taxon>Salmoninae</taxon>
        <taxon>Oncorhynchus</taxon>
    </lineage>
</organism>
<dbReference type="PROSITE" id="PS51257">
    <property type="entry name" value="PROKAR_LIPOPROTEIN"/>
    <property type="match status" value="1"/>
</dbReference>
<name>A0A8C8J7R8_ONCTS</name>
<dbReference type="InterPro" id="IPR036397">
    <property type="entry name" value="RNaseH_sf"/>
</dbReference>
<keyword evidence="4" id="KW-1185">Reference proteome</keyword>
<reference evidence="3" key="2">
    <citation type="submission" date="2025-09" db="UniProtKB">
        <authorList>
            <consortium name="Ensembl"/>
        </authorList>
    </citation>
    <scope>IDENTIFICATION</scope>
</reference>
<dbReference type="GO" id="GO:0003676">
    <property type="term" value="F:nucleic acid binding"/>
    <property type="evidence" value="ECO:0007669"/>
    <property type="project" value="InterPro"/>
</dbReference>
<dbReference type="Gene3D" id="3.30.420.10">
    <property type="entry name" value="Ribonuclease H-like superfamily/Ribonuclease H"/>
    <property type="match status" value="1"/>
</dbReference>
<gene>
    <name evidence="3" type="primary">MTRFR</name>
</gene>
<accession>A0A8C8J7R8</accession>
<feature type="coiled-coil region" evidence="1">
    <location>
        <begin position="113"/>
        <end position="160"/>
    </location>
</feature>
<evidence type="ECO:0000313" key="4">
    <source>
        <dbReference type="Proteomes" id="UP000694402"/>
    </source>
</evidence>
<dbReference type="GeneTree" id="ENSGT00970000196811"/>
<sequence>MPGERYLPECIVQTVKFGGGGIMVLGCFSLFELGPLVPVKGNLNATAYNGILDNSVLPTLWKQVGEGPFLFQHDNAPAHKASSIQKCFLLGKINIMVKVNGGSCYTIKMFHKVQALREEQARILKERKEKIKREKELRQKQEAEIVRDAEKEKKLKLEEELKEGMFDEKNKENEEKEQSLACEINA</sequence>
<dbReference type="Proteomes" id="UP000694402">
    <property type="component" value="Unassembled WGS sequence"/>
</dbReference>
<proteinExistence type="predicted"/>
<evidence type="ECO:0008006" key="5">
    <source>
        <dbReference type="Google" id="ProtNLM"/>
    </source>
</evidence>
<feature type="region of interest" description="Disordered" evidence="2">
    <location>
        <begin position="162"/>
        <end position="186"/>
    </location>
</feature>
<feature type="compositionally biased region" description="Basic and acidic residues" evidence="2">
    <location>
        <begin position="162"/>
        <end position="178"/>
    </location>
</feature>